<evidence type="ECO:0000256" key="1">
    <source>
        <dbReference type="SAM" id="MobiDB-lite"/>
    </source>
</evidence>
<dbReference type="EMBL" id="QCYY01003703">
    <property type="protein sequence ID" value="ROT62379.1"/>
    <property type="molecule type" value="Genomic_DNA"/>
</dbReference>
<dbReference type="InterPro" id="IPR038717">
    <property type="entry name" value="Tc1-like_DDE_dom"/>
</dbReference>
<gene>
    <name evidence="3" type="ORF">C7M84_019771</name>
</gene>
<dbReference type="PANTHER" id="PTHR33939:SF1">
    <property type="entry name" value="DUF4371 DOMAIN-CONTAINING PROTEIN"/>
    <property type="match status" value="1"/>
</dbReference>
<protein>
    <recommendedName>
        <fullName evidence="2">Tc1-like transposase DDE domain-containing protein</fullName>
    </recommendedName>
</protein>
<reference evidence="3 4" key="2">
    <citation type="submission" date="2019-01" db="EMBL/GenBank/DDBJ databases">
        <title>The decoding of complex shrimp genome reveals the adaptation for benthos swimmer, frequently molting mechanism and breeding impact on genome.</title>
        <authorList>
            <person name="Sun Y."/>
            <person name="Gao Y."/>
            <person name="Yu Y."/>
        </authorList>
    </citation>
    <scope>NUCLEOTIDE SEQUENCE [LARGE SCALE GENOMIC DNA]</scope>
    <source>
        <tissue evidence="3">Muscle</tissue>
    </source>
</reference>
<dbReference type="PANTHER" id="PTHR33939">
    <property type="entry name" value="PROTEIN CBG22215"/>
    <property type="match status" value="1"/>
</dbReference>
<keyword evidence="4" id="KW-1185">Reference proteome</keyword>
<evidence type="ECO:0000313" key="3">
    <source>
        <dbReference type="EMBL" id="ROT62379.1"/>
    </source>
</evidence>
<name>A0A423SDV6_PENVA</name>
<proteinExistence type="predicted"/>
<feature type="domain" description="Tc1-like transposase DDE" evidence="2">
    <location>
        <begin position="266"/>
        <end position="396"/>
    </location>
</feature>
<dbReference type="Pfam" id="PF13358">
    <property type="entry name" value="DDE_3"/>
    <property type="match status" value="1"/>
</dbReference>
<dbReference type="Gene3D" id="3.30.420.10">
    <property type="entry name" value="Ribonuclease H-like superfamily/Ribonuclease H"/>
    <property type="match status" value="1"/>
</dbReference>
<comment type="caution">
    <text evidence="3">The sequence shown here is derived from an EMBL/GenBank/DDBJ whole genome shotgun (WGS) entry which is preliminary data.</text>
</comment>
<evidence type="ECO:0000259" key="2">
    <source>
        <dbReference type="Pfam" id="PF13358"/>
    </source>
</evidence>
<dbReference type="InterPro" id="IPR036397">
    <property type="entry name" value="RNaseH_sf"/>
</dbReference>
<dbReference type="OrthoDB" id="6345052at2759"/>
<accession>A0A423SDV6</accession>
<dbReference type="AlphaFoldDB" id="A0A423SDV6"/>
<dbReference type="GO" id="GO:0003676">
    <property type="term" value="F:nucleic acid binding"/>
    <property type="evidence" value="ECO:0007669"/>
    <property type="project" value="InterPro"/>
</dbReference>
<feature type="compositionally biased region" description="Polar residues" evidence="1">
    <location>
        <begin position="1"/>
        <end position="10"/>
    </location>
</feature>
<organism evidence="3 4">
    <name type="scientific">Penaeus vannamei</name>
    <name type="common">Whiteleg shrimp</name>
    <name type="synonym">Litopenaeus vannamei</name>
    <dbReference type="NCBI Taxonomy" id="6689"/>
    <lineage>
        <taxon>Eukaryota</taxon>
        <taxon>Metazoa</taxon>
        <taxon>Ecdysozoa</taxon>
        <taxon>Arthropoda</taxon>
        <taxon>Crustacea</taxon>
        <taxon>Multicrustacea</taxon>
        <taxon>Malacostraca</taxon>
        <taxon>Eumalacostraca</taxon>
        <taxon>Eucarida</taxon>
        <taxon>Decapoda</taxon>
        <taxon>Dendrobranchiata</taxon>
        <taxon>Penaeoidea</taxon>
        <taxon>Penaeidae</taxon>
        <taxon>Penaeus</taxon>
    </lineage>
</organism>
<dbReference type="Proteomes" id="UP000283509">
    <property type="component" value="Unassembled WGS sequence"/>
</dbReference>
<sequence>MQAPPTSSPVERSRSAEAMASSTHPVKRLGASALVGQSKELVLNVFEYFNKDACESVQDAAKKTSEATQVSETVILKLRAQAKRRLRGRIQPRSCPQRRAPKRTTIGDVDKDALRRAILAIYERGDMPTLTSLMETVKEPPLNFKGSRSSLWRLMQHMGFRYKKFYKNCAMLVERPTVVAARSKFIRELRTNRSSESPRPEIYLDETWINQNMNADQDWTNKEGIVGARTRCLRGGTYIIIHAGSSEGFVKGAMFVFKSKMGRRGDYSDTMDSQAFKRWFQWQLLPNIPPRSLIIMDNAPYHNMEHNKTPSVKSGKEEIVKWLTDNSIPHDSSHTKAELFQLVKLHKEDKHRYVADELAAAAGHKVLRIPQYHSEFNPIESVWVQIKDEVKKDSEKWQYFNKLGLLILQAITHVTPEDWKKYVQQTQELQDEYSKKDHAFEHMYETFSNEVTDSDSSSDETDDAEY</sequence>
<reference evidence="3 4" key="1">
    <citation type="submission" date="2018-04" db="EMBL/GenBank/DDBJ databases">
        <authorList>
            <person name="Zhang X."/>
            <person name="Yuan J."/>
            <person name="Li F."/>
            <person name="Xiang J."/>
        </authorList>
    </citation>
    <scope>NUCLEOTIDE SEQUENCE [LARGE SCALE GENOMIC DNA]</scope>
    <source>
        <tissue evidence="3">Muscle</tissue>
    </source>
</reference>
<evidence type="ECO:0000313" key="4">
    <source>
        <dbReference type="Proteomes" id="UP000283509"/>
    </source>
</evidence>
<feature type="region of interest" description="Disordered" evidence="1">
    <location>
        <begin position="1"/>
        <end position="25"/>
    </location>
</feature>